<dbReference type="InterPro" id="IPR033393">
    <property type="entry name" value="NRBF2_MIT"/>
</dbReference>
<dbReference type="Gene3D" id="1.20.58.80">
    <property type="entry name" value="Phosphotransferase system, lactose/cellobiose-type IIA subunit"/>
    <property type="match status" value="1"/>
</dbReference>
<proteinExistence type="predicted"/>
<dbReference type="Proteomes" id="UP001209878">
    <property type="component" value="Unassembled WGS sequence"/>
</dbReference>
<dbReference type="SUPFAM" id="SSF140361">
    <property type="entry name" value="MIT domain-like"/>
    <property type="match status" value="1"/>
</dbReference>
<dbReference type="EMBL" id="JAODUO010000021">
    <property type="protein sequence ID" value="KAK2192870.1"/>
    <property type="molecule type" value="Genomic_DNA"/>
</dbReference>
<protein>
    <recommendedName>
        <fullName evidence="1">Nuclear receptor-binding factor 2 MIT domain-containing protein</fullName>
    </recommendedName>
</protein>
<sequence>AHQYGRKADKLLEANKYDSAIECHRKAKACLAEAMLTTSDKRALESLRLQESRHEQQEALVRQRQNTASLANHTALSHKGHKVIPTVPRSETSRYSEAGPETGEYDTLLQFLDDRMGTQRPPPKESDLTVVIKQLRVNNTALRERVCELSKESDSQRHLVEQLRTENALLRDRITRLERTNLHSDFERQVSPLPLDMNVDDLASLPLAPLEMPHFDFDSLTPRKVASDGRSEQEGSV</sequence>
<dbReference type="InterPro" id="IPR039679">
    <property type="entry name" value="NRBF2"/>
</dbReference>
<name>A0AAD9PDY0_RIDPI</name>
<evidence type="ECO:0000313" key="3">
    <source>
        <dbReference type="Proteomes" id="UP001209878"/>
    </source>
</evidence>
<gene>
    <name evidence="2" type="ORF">NP493_21g06007</name>
</gene>
<feature type="non-terminal residue" evidence="2">
    <location>
        <position position="1"/>
    </location>
</feature>
<evidence type="ECO:0000259" key="1">
    <source>
        <dbReference type="Pfam" id="PF17169"/>
    </source>
</evidence>
<keyword evidence="3" id="KW-1185">Reference proteome</keyword>
<accession>A0AAD9PDY0</accession>
<dbReference type="AlphaFoldDB" id="A0AAD9PDY0"/>
<evidence type="ECO:0000313" key="2">
    <source>
        <dbReference type="EMBL" id="KAK2192870.1"/>
    </source>
</evidence>
<dbReference type="Pfam" id="PF17169">
    <property type="entry name" value="NRBF2_MIT"/>
    <property type="match status" value="1"/>
</dbReference>
<dbReference type="PANTHER" id="PTHR14964:SF2">
    <property type="entry name" value="NUCLEAR RECEPTOR-BINDING FACTOR 2"/>
    <property type="match status" value="1"/>
</dbReference>
<dbReference type="PANTHER" id="PTHR14964">
    <property type="entry name" value="NUCLEAR RECEPTOR BINDING FACTOR 2"/>
    <property type="match status" value="1"/>
</dbReference>
<organism evidence="2 3">
    <name type="scientific">Ridgeia piscesae</name>
    <name type="common">Tubeworm</name>
    <dbReference type="NCBI Taxonomy" id="27915"/>
    <lineage>
        <taxon>Eukaryota</taxon>
        <taxon>Metazoa</taxon>
        <taxon>Spiralia</taxon>
        <taxon>Lophotrochozoa</taxon>
        <taxon>Annelida</taxon>
        <taxon>Polychaeta</taxon>
        <taxon>Sedentaria</taxon>
        <taxon>Canalipalpata</taxon>
        <taxon>Sabellida</taxon>
        <taxon>Siboglinidae</taxon>
        <taxon>Ridgeia</taxon>
    </lineage>
</organism>
<feature type="domain" description="Nuclear receptor-binding factor 2 MIT" evidence="1">
    <location>
        <begin position="1"/>
        <end position="68"/>
    </location>
</feature>
<dbReference type="GO" id="GO:0006914">
    <property type="term" value="P:autophagy"/>
    <property type="evidence" value="ECO:0007669"/>
    <property type="project" value="InterPro"/>
</dbReference>
<comment type="caution">
    <text evidence="2">The sequence shown here is derived from an EMBL/GenBank/DDBJ whole genome shotgun (WGS) entry which is preliminary data.</text>
</comment>
<reference evidence="2" key="1">
    <citation type="journal article" date="2023" name="Mol. Biol. Evol.">
        <title>Third-Generation Sequencing Reveals the Adaptive Role of the Epigenome in Three Deep-Sea Polychaetes.</title>
        <authorList>
            <person name="Perez M."/>
            <person name="Aroh O."/>
            <person name="Sun Y."/>
            <person name="Lan Y."/>
            <person name="Juniper S.K."/>
            <person name="Young C.R."/>
            <person name="Angers B."/>
            <person name="Qian P.Y."/>
        </authorList>
    </citation>
    <scope>NUCLEOTIDE SEQUENCE</scope>
    <source>
        <strain evidence="2">R07B-5</strain>
    </source>
</reference>